<dbReference type="SUPFAM" id="SSF160904">
    <property type="entry name" value="Jann2411-like"/>
    <property type="match status" value="1"/>
</dbReference>
<evidence type="ECO:0000313" key="3">
    <source>
        <dbReference type="EMBL" id="MBQ0928383.1"/>
    </source>
</evidence>
<comment type="caution">
    <text evidence="3">The sequence shown here is derived from an EMBL/GenBank/DDBJ whole genome shotgun (WGS) entry which is preliminary data.</text>
</comment>
<evidence type="ECO:0000256" key="1">
    <source>
        <dbReference type="SAM" id="MobiDB-lite"/>
    </source>
</evidence>
<dbReference type="EMBL" id="JAGPXE010000018">
    <property type="protein sequence ID" value="MBQ0928383.1"/>
    <property type="molecule type" value="Genomic_DNA"/>
</dbReference>
<accession>A0ABS5DQ52</accession>
<dbReference type="Proteomes" id="UP000674084">
    <property type="component" value="Unassembled WGS sequence"/>
</dbReference>
<protein>
    <submittedName>
        <fullName evidence="3">CGNR zinc finger domain-containing protein</fullName>
    </submittedName>
</protein>
<evidence type="ECO:0000259" key="2">
    <source>
        <dbReference type="Pfam" id="PF11706"/>
    </source>
</evidence>
<keyword evidence="4" id="KW-1185">Reference proteome</keyword>
<organism evidence="3 4">
    <name type="scientific">Saccharopolyspora endophytica</name>
    <dbReference type="NCBI Taxonomy" id="543886"/>
    <lineage>
        <taxon>Bacteria</taxon>
        <taxon>Bacillati</taxon>
        <taxon>Actinomycetota</taxon>
        <taxon>Actinomycetes</taxon>
        <taxon>Pseudonocardiales</taxon>
        <taxon>Pseudonocardiaceae</taxon>
        <taxon>Saccharopolyspora</taxon>
    </lineage>
</organism>
<dbReference type="PANTHER" id="PTHR35525">
    <property type="entry name" value="BLL6575 PROTEIN"/>
    <property type="match status" value="1"/>
</dbReference>
<name>A0ABS5DQ52_9PSEU</name>
<gene>
    <name evidence="3" type="ORF">KBO27_30945</name>
</gene>
<dbReference type="InterPro" id="IPR010852">
    <property type="entry name" value="ABATE"/>
</dbReference>
<reference evidence="3 4" key="1">
    <citation type="submission" date="2021-04" db="EMBL/GenBank/DDBJ databases">
        <title>Whole-genome sequencing of Saccharopolyspora endophytica KCTC 19397.</title>
        <authorList>
            <person name="Ay H."/>
            <person name="Saygin H."/>
            <person name="Sahin N."/>
        </authorList>
    </citation>
    <scope>NUCLEOTIDE SEQUENCE [LARGE SCALE GENOMIC DNA]</scope>
    <source>
        <strain evidence="3 4">KCTC 19397</strain>
    </source>
</reference>
<dbReference type="Gene3D" id="1.10.3300.10">
    <property type="entry name" value="Jann2411-like domain"/>
    <property type="match status" value="1"/>
</dbReference>
<dbReference type="Pfam" id="PF11706">
    <property type="entry name" value="zf-CGNR"/>
    <property type="match status" value="1"/>
</dbReference>
<dbReference type="PANTHER" id="PTHR35525:SF3">
    <property type="entry name" value="BLL6575 PROTEIN"/>
    <property type="match status" value="1"/>
</dbReference>
<feature type="domain" description="Zinc finger CGNR" evidence="2">
    <location>
        <begin position="88"/>
        <end position="130"/>
    </location>
</feature>
<sequence length="139" mass="15255">MEVFGPPPSNSGRPTTPYRAGRRTGPSPTERPVRHVSIISGSTRSWALASHNNARRRTGPSPLPGASRALATLVVALATVLITGEVERVKRCPAEDCGWVFWDSTKNRSRRWCSMQVCGNRNKARTFASRNRPSQGRTA</sequence>
<evidence type="ECO:0000313" key="4">
    <source>
        <dbReference type="Proteomes" id="UP000674084"/>
    </source>
</evidence>
<dbReference type="InterPro" id="IPR023286">
    <property type="entry name" value="ABATE_dom_sf"/>
</dbReference>
<dbReference type="InterPro" id="IPR021005">
    <property type="entry name" value="Znf_CGNR"/>
</dbReference>
<proteinExistence type="predicted"/>
<feature type="region of interest" description="Disordered" evidence="1">
    <location>
        <begin position="1"/>
        <end position="33"/>
    </location>
</feature>